<dbReference type="NCBIfam" id="TIGR02532">
    <property type="entry name" value="IV_pilin_GFxxxE"/>
    <property type="match status" value="1"/>
</dbReference>
<keyword evidence="1" id="KW-1133">Transmembrane helix</keyword>
<feature type="transmembrane region" description="Helical" evidence="1">
    <location>
        <begin position="12"/>
        <end position="31"/>
    </location>
</feature>
<dbReference type="RefSeq" id="WP_330080030.1">
    <property type="nucleotide sequence ID" value="NZ_JAZDCU010000032.1"/>
</dbReference>
<evidence type="ECO:0000313" key="3">
    <source>
        <dbReference type="Proteomes" id="UP001307839"/>
    </source>
</evidence>
<dbReference type="PROSITE" id="PS00409">
    <property type="entry name" value="PROKAR_NTER_METHYL"/>
    <property type="match status" value="1"/>
</dbReference>
<sequence>MDGWQQQGMTLIEVLLAIVVLGMGLFTAAELQLRALQATESALRNTQSAYGEHALLEQARAAGLQLGEKTGL</sequence>
<protein>
    <submittedName>
        <fullName evidence="2">Prepilin-type N-terminal cleavage/methylation domain-containing protein</fullName>
    </submittedName>
</protein>
<reference evidence="2 3" key="1">
    <citation type="submission" date="2024-01" db="EMBL/GenBank/DDBJ databases">
        <title>Unpublished Manusciprt.</title>
        <authorList>
            <person name="Duman M."/>
            <person name="Valdes E.G."/>
            <person name="Ajmi N."/>
            <person name="Altun S."/>
            <person name="Saticioglu I.B."/>
        </authorList>
    </citation>
    <scope>NUCLEOTIDE SEQUENCE [LARGE SCALE GENOMIC DNA]</scope>
    <source>
        <strain evidence="2 3">120P</strain>
    </source>
</reference>
<organism evidence="2 3">
    <name type="scientific">Pseudomonas auratipiscis</name>
    <dbReference type="NCBI Taxonomy" id="3115853"/>
    <lineage>
        <taxon>Bacteria</taxon>
        <taxon>Pseudomonadati</taxon>
        <taxon>Pseudomonadota</taxon>
        <taxon>Gammaproteobacteria</taxon>
        <taxon>Pseudomonadales</taxon>
        <taxon>Pseudomonadaceae</taxon>
        <taxon>Pseudomonas</taxon>
    </lineage>
</organism>
<accession>A0AB35WTF0</accession>
<gene>
    <name evidence="2" type="ORF">V0R53_16380</name>
</gene>
<evidence type="ECO:0000256" key="1">
    <source>
        <dbReference type="SAM" id="Phobius"/>
    </source>
</evidence>
<dbReference type="EMBL" id="JAZDQP010000011">
    <property type="protein sequence ID" value="MEE1867970.1"/>
    <property type="molecule type" value="Genomic_DNA"/>
</dbReference>
<keyword evidence="3" id="KW-1185">Reference proteome</keyword>
<keyword evidence="1" id="KW-0812">Transmembrane</keyword>
<keyword evidence="1" id="KW-0472">Membrane</keyword>
<dbReference type="InterPro" id="IPR012902">
    <property type="entry name" value="N_methyl_site"/>
</dbReference>
<name>A0AB35WTF0_9PSED</name>
<proteinExistence type="predicted"/>
<dbReference type="Proteomes" id="UP001307839">
    <property type="component" value="Unassembled WGS sequence"/>
</dbReference>
<dbReference type="Pfam" id="PF07963">
    <property type="entry name" value="N_methyl"/>
    <property type="match status" value="1"/>
</dbReference>
<comment type="caution">
    <text evidence="2">The sequence shown here is derived from an EMBL/GenBank/DDBJ whole genome shotgun (WGS) entry which is preliminary data.</text>
</comment>
<dbReference type="AlphaFoldDB" id="A0AB35WTF0"/>
<evidence type="ECO:0000313" key="2">
    <source>
        <dbReference type="EMBL" id="MEE1867970.1"/>
    </source>
</evidence>